<dbReference type="Gene3D" id="1.10.510.10">
    <property type="entry name" value="Transferase(Phosphotransferase) domain 1"/>
    <property type="match status" value="1"/>
</dbReference>
<evidence type="ECO:0000259" key="10">
    <source>
        <dbReference type="PROSITE" id="PS50011"/>
    </source>
</evidence>
<sequence length="712" mass="77021">MVEPGENFAGYVIERELGRGGMGAVYLARHPRLPRWIALKLLNAEYHGDSETHARFEREADLAARLNHPGVVTVYDRGVEDGRLWIAMQYVDGIEAESVTDMTAERAVEIVAATADALDYAHRVGVLHRDVKPANIMLARETREQQAGVLLTDFGIARLQEDTGRLTGSGSVMATLAYASPEQLQNHPVDHRADQYSLACTLFRLLTGVPLFRAGDLGAIVKAHLYDNPPPIASLRPELPATLDPVLARALAKNPDDRYPTCSDFAAAAQRALASGAAAESAHAPPRRRGTDTSARRAIPPSAARRGTRNAPGSRAAQSDSPAGRWQQADPSARRGQQSYTPAAWPRQQSDAPATRPGQQSNTPAAWPRQQSEPPAARQGQQPDAPGVWPGQQPEGSARRRHPSETTGARRVHPSEVTGSRRVNPSETTGARRAHPSEVTGSRRVHPSEVTGARRAVQPEGGARRTPPSETTGARRVPQSTAVRSGRLTDIPALFGSRTDRHLSPPSRMTPPGTGRRMGGLRTLLVMSLCLAAALGVVVFLMSPSGRGARPKAAAPEIAEISAAFPGLVPRSPELGSGFNSASCRVVDHDTKDFLPPFAFEGWAAAWDCQYSADHDVREYIVFAYDSAAVARSAARRIRPVGSALEDLTFKEYCGAKQYVNHRFDASVDVPSTVFATSFFDDHKRDKFLMYTRGAPATPSGVVDWWKSLPLN</sequence>
<keyword evidence="3" id="KW-0808">Transferase</keyword>
<dbReference type="PROSITE" id="PS00108">
    <property type="entry name" value="PROTEIN_KINASE_ST"/>
    <property type="match status" value="1"/>
</dbReference>
<evidence type="ECO:0000313" key="12">
    <source>
        <dbReference type="Proteomes" id="UP000683310"/>
    </source>
</evidence>
<dbReference type="Pfam" id="PF00069">
    <property type="entry name" value="Pkinase"/>
    <property type="match status" value="1"/>
</dbReference>
<evidence type="ECO:0000256" key="8">
    <source>
        <dbReference type="SAM" id="MobiDB-lite"/>
    </source>
</evidence>
<evidence type="ECO:0000256" key="6">
    <source>
        <dbReference type="ARBA" id="ARBA00022840"/>
    </source>
</evidence>
<dbReference type="InterPro" id="IPR011009">
    <property type="entry name" value="Kinase-like_dom_sf"/>
</dbReference>
<accession>A0ABX8CLC5</accession>
<keyword evidence="9" id="KW-1133">Transmembrane helix</keyword>
<evidence type="ECO:0000256" key="2">
    <source>
        <dbReference type="ARBA" id="ARBA00022527"/>
    </source>
</evidence>
<evidence type="ECO:0000313" key="11">
    <source>
        <dbReference type="EMBL" id="QVI20720.1"/>
    </source>
</evidence>
<dbReference type="EC" id="2.7.11.1" evidence="1"/>
<dbReference type="PANTHER" id="PTHR43289">
    <property type="entry name" value="MITOGEN-ACTIVATED PROTEIN KINASE KINASE KINASE 20-RELATED"/>
    <property type="match status" value="1"/>
</dbReference>
<keyword evidence="9" id="KW-0472">Membrane</keyword>
<feature type="compositionally biased region" description="Polar residues" evidence="8">
    <location>
        <begin position="468"/>
        <end position="483"/>
    </location>
</feature>
<feature type="compositionally biased region" description="Polar residues" evidence="8">
    <location>
        <begin position="417"/>
        <end position="429"/>
    </location>
</feature>
<keyword evidence="6 7" id="KW-0067">ATP-binding</keyword>
<dbReference type="EMBL" id="CP074371">
    <property type="protein sequence ID" value="QVI20720.1"/>
    <property type="molecule type" value="Genomic_DNA"/>
</dbReference>
<dbReference type="SMART" id="SM00220">
    <property type="entry name" value="S_TKc"/>
    <property type="match status" value="1"/>
</dbReference>
<evidence type="ECO:0000256" key="1">
    <source>
        <dbReference type="ARBA" id="ARBA00012513"/>
    </source>
</evidence>
<feature type="compositionally biased region" description="Polar residues" evidence="8">
    <location>
        <begin position="335"/>
        <end position="373"/>
    </location>
</feature>
<keyword evidence="2" id="KW-0723">Serine/threonine-protein kinase</keyword>
<keyword evidence="12" id="KW-1185">Reference proteome</keyword>
<feature type="compositionally biased region" description="Low complexity" evidence="8">
    <location>
        <begin position="296"/>
        <end position="305"/>
    </location>
</feature>
<dbReference type="PROSITE" id="PS00107">
    <property type="entry name" value="PROTEIN_KINASE_ATP"/>
    <property type="match status" value="1"/>
</dbReference>
<reference evidence="11 12" key="1">
    <citation type="submission" date="2021-04" db="EMBL/GenBank/DDBJ databases">
        <title>Nocardia tengchongensis.</title>
        <authorList>
            <person name="Zhuang k."/>
            <person name="Ran Y."/>
            <person name="Li W."/>
        </authorList>
    </citation>
    <scope>NUCLEOTIDE SEQUENCE [LARGE SCALE GENOMIC DNA]</scope>
    <source>
        <strain evidence="11 12">CFH S0057</strain>
    </source>
</reference>
<dbReference type="InterPro" id="IPR017441">
    <property type="entry name" value="Protein_kinase_ATP_BS"/>
</dbReference>
<proteinExistence type="predicted"/>
<evidence type="ECO:0000256" key="3">
    <source>
        <dbReference type="ARBA" id="ARBA00022679"/>
    </source>
</evidence>
<feature type="domain" description="Protein kinase" evidence="10">
    <location>
        <begin position="11"/>
        <end position="273"/>
    </location>
</feature>
<feature type="region of interest" description="Disordered" evidence="8">
    <location>
        <begin position="276"/>
        <end position="516"/>
    </location>
</feature>
<evidence type="ECO:0000256" key="4">
    <source>
        <dbReference type="ARBA" id="ARBA00022741"/>
    </source>
</evidence>
<dbReference type="PROSITE" id="PS50011">
    <property type="entry name" value="PROTEIN_KINASE_DOM"/>
    <property type="match status" value="1"/>
</dbReference>
<evidence type="ECO:0000256" key="7">
    <source>
        <dbReference type="PROSITE-ProRule" id="PRU10141"/>
    </source>
</evidence>
<dbReference type="Gene3D" id="3.30.200.20">
    <property type="entry name" value="Phosphorylase Kinase, domain 1"/>
    <property type="match status" value="1"/>
</dbReference>
<dbReference type="Proteomes" id="UP000683310">
    <property type="component" value="Chromosome"/>
</dbReference>
<keyword evidence="4 7" id="KW-0547">Nucleotide-binding</keyword>
<evidence type="ECO:0000256" key="9">
    <source>
        <dbReference type="SAM" id="Phobius"/>
    </source>
</evidence>
<dbReference type="PANTHER" id="PTHR43289:SF6">
    <property type="entry name" value="SERINE_THREONINE-PROTEIN KINASE NEKL-3"/>
    <property type="match status" value="1"/>
</dbReference>
<dbReference type="CDD" id="cd14014">
    <property type="entry name" value="STKc_PknB_like"/>
    <property type="match status" value="1"/>
</dbReference>
<dbReference type="InterPro" id="IPR000719">
    <property type="entry name" value="Prot_kinase_dom"/>
</dbReference>
<dbReference type="GO" id="GO:0016301">
    <property type="term" value="F:kinase activity"/>
    <property type="evidence" value="ECO:0007669"/>
    <property type="project" value="UniProtKB-KW"/>
</dbReference>
<keyword evidence="5 11" id="KW-0418">Kinase</keyword>
<dbReference type="SUPFAM" id="SSF56112">
    <property type="entry name" value="Protein kinase-like (PK-like)"/>
    <property type="match status" value="1"/>
</dbReference>
<evidence type="ECO:0000256" key="5">
    <source>
        <dbReference type="ARBA" id="ARBA00022777"/>
    </source>
</evidence>
<protein>
    <recommendedName>
        <fullName evidence="1">non-specific serine/threonine protein kinase</fullName>
        <ecNumber evidence="1">2.7.11.1</ecNumber>
    </recommendedName>
</protein>
<gene>
    <name evidence="11" type="ORF">KHQ06_32190</name>
</gene>
<name>A0ABX8CLC5_9NOCA</name>
<dbReference type="InterPro" id="IPR008271">
    <property type="entry name" value="Ser/Thr_kinase_AS"/>
</dbReference>
<organism evidence="11 12">
    <name type="scientific">Nocardia tengchongensis</name>
    <dbReference type="NCBI Taxonomy" id="2055889"/>
    <lineage>
        <taxon>Bacteria</taxon>
        <taxon>Bacillati</taxon>
        <taxon>Actinomycetota</taxon>
        <taxon>Actinomycetes</taxon>
        <taxon>Mycobacteriales</taxon>
        <taxon>Nocardiaceae</taxon>
        <taxon>Nocardia</taxon>
    </lineage>
</organism>
<feature type="transmembrane region" description="Helical" evidence="9">
    <location>
        <begin position="524"/>
        <end position="542"/>
    </location>
</feature>
<keyword evidence="9" id="KW-0812">Transmembrane</keyword>
<feature type="binding site" evidence="7">
    <location>
        <position position="40"/>
    </location>
    <ligand>
        <name>ATP</name>
        <dbReference type="ChEBI" id="CHEBI:30616"/>
    </ligand>
</feature>